<protein>
    <recommendedName>
        <fullName evidence="3">Adenine methyltransferase</fullName>
    </recommendedName>
</protein>
<gene>
    <name evidence="1" type="ORF">GRI55_14615</name>
</gene>
<evidence type="ECO:0000313" key="1">
    <source>
        <dbReference type="EMBL" id="MXP36964.1"/>
    </source>
</evidence>
<dbReference type="AlphaFoldDB" id="A0A6I4UGJ0"/>
<dbReference type="Proteomes" id="UP000439914">
    <property type="component" value="Unassembled WGS sequence"/>
</dbReference>
<dbReference type="InterPro" id="IPR008593">
    <property type="entry name" value="Dam_MeTrfase"/>
</dbReference>
<name>A0A6I4UGJ0_9SPHN</name>
<evidence type="ECO:0000313" key="2">
    <source>
        <dbReference type="Proteomes" id="UP000439914"/>
    </source>
</evidence>
<dbReference type="GO" id="GO:0009007">
    <property type="term" value="F:site-specific DNA-methyltransferase (adenine-specific) activity"/>
    <property type="evidence" value="ECO:0007669"/>
    <property type="project" value="InterPro"/>
</dbReference>
<dbReference type="GO" id="GO:0009307">
    <property type="term" value="P:DNA restriction-modification system"/>
    <property type="evidence" value="ECO:0007669"/>
    <property type="project" value="InterPro"/>
</dbReference>
<dbReference type="Pfam" id="PF05869">
    <property type="entry name" value="Dam"/>
    <property type="match status" value="1"/>
</dbReference>
<dbReference type="EMBL" id="WTYG01000014">
    <property type="protein sequence ID" value="MXP36964.1"/>
    <property type="molecule type" value="Genomic_DNA"/>
</dbReference>
<comment type="caution">
    <text evidence="1">The sequence shown here is derived from an EMBL/GenBank/DDBJ whole genome shotgun (WGS) entry which is preliminary data.</text>
</comment>
<evidence type="ECO:0008006" key="3">
    <source>
        <dbReference type="Google" id="ProtNLM"/>
    </source>
</evidence>
<proteinExistence type="predicted"/>
<sequence>MEPVYAAFGRIDLDPCGHPSSPVVATRRFILGNGDDGLRDAWFGRFVYVNPPFSAQLSWLRRAHEQWRMGNARTIACLVPARTDSAWFHETLRANVDVYFLQGRIRFIDLRGGSQATPFSLMLVVFGATAEQKVAYAYAVAGFWMDRK</sequence>
<accession>A0A6I4UGJ0</accession>
<dbReference type="GO" id="GO:0003677">
    <property type="term" value="F:DNA binding"/>
    <property type="evidence" value="ECO:0007669"/>
    <property type="project" value="InterPro"/>
</dbReference>
<organism evidence="1 2">
    <name type="scientific">Qipengyuania citrea</name>
    <dbReference type="NCBI Taxonomy" id="225971"/>
    <lineage>
        <taxon>Bacteria</taxon>
        <taxon>Pseudomonadati</taxon>
        <taxon>Pseudomonadota</taxon>
        <taxon>Alphaproteobacteria</taxon>
        <taxon>Sphingomonadales</taxon>
        <taxon>Erythrobacteraceae</taxon>
        <taxon>Qipengyuania</taxon>
    </lineage>
</organism>
<reference evidence="1 2" key="1">
    <citation type="submission" date="2019-12" db="EMBL/GenBank/DDBJ databases">
        <title>Genomic-based taxomic classification of the family Erythrobacteraceae.</title>
        <authorList>
            <person name="Xu L."/>
        </authorList>
    </citation>
    <scope>NUCLEOTIDE SEQUENCE [LARGE SCALE GENOMIC DNA]</scope>
    <source>
        <strain evidence="1 2">CGMCC 1.8703</strain>
    </source>
</reference>